<dbReference type="AlphaFoldDB" id="A0A1I8EDG5"/>
<organism evidence="1">
    <name type="scientific">Wuchereria bancrofti</name>
    <dbReference type="NCBI Taxonomy" id="6293"/>
    <lineage>
        <taxon>Eukaryota</taxon>
        <taxon>Metazoa</taxon>
        <taxon>Ecdysozoa</taxon>
        <taxon>Nematoda</taxon>
        <taxon>Chromadorea</taxon>
        <taxon>Rhabditida</taxon>
        <taxon>Spirurina</taxon>
        <taxon>Spiruromorpha</taxon>
        <taxon>Filarioidea</taxon>
        <taxon>Onchocercidae</taxon>
        <taxon>Wuchereria</taxon>
    </lineage>
</organism>
<dbReference type="PANTHER" id="PTHR22774:SF11">
    <property type="entry name" value="CHOREIN N-TERMINAL DOMAIN-CONTAINING PROTEIN"/>
    <property type="match status" value="1"/>
</dbReference>
<reference evidence="1" key="1">
    <citation type="submission" date="2016-11" db="UniProtKB">
        <authorList>
            <consortium name="WormBaseParasite"/>
        </authorList>
    </citation>
    <scope>IDENTIFICATION</scope>
    <source>
        <strain evidence="1">pt0022</strain>
    </source>
</reference>
<accession>A0A1I8EDG5</accession>
<dbReference type="Pfam" id="PF24917">
    <property type="entry name" value="BLTP3A_B"/>
    <property type="match status" value="2"/>
</dbReference>
<proteinExistence type="predicted"/>
<evidence type="ECO:0000313" key="1">
    <source>
        <dbReference type="WBParaSite" id="maker-PairedContig_1382-snap-gene-1.30-mRNA-1"/>
    </source>
</evidence>
<dbReference type="WBParaSite" id="maker-PairedContig_1382-snap-gene-1.30-mRNA-1">
    <property type="protein sequence ID" value="maker-PairedContig_1382-snap-gene-1.30-mRNA-1"/>
    <property type="gene ID" value="maker-PairedContig_1382-snap-gene-1.30"/>
</dbReference>
<dbReference type="STRING" id="6293.A0A1I8EDG5"/>
<dbReference type="PANTHER" id="PTHR22774">
    <property type="entry name" value="CHOREIN N-TERMINAL DOMAIN-CONTAINING PROTEIN"/>
    <property type="match status" value="1"/>
</dbReference>
<dbReference type="InterPro" id="IPR026728">
    <property type="entry name" value="BLTP3A/B"/>
</dbReference>
<name>A0A1I8EDG5_WUCBA</name>
<sequence length="795" mass="89760">SFHLYCTPKNRENGASKATELTVATTEGIDVEKICKLAMTSIIKNQIIKHLSKFVRNITADQISVQILSGKGELKNIELNEIVLSEVLELPTWLRVKRAVCNRIAVKVPWTKLKSQPVKLFIDEVRVEVELSSEEVIGCDSNSLSAFGDSTYGFANRVAELMSLYVNSVEIDFDSGVFRGSLTLSRLAVESKSPTWQTVNDLRYTRLVDTNTSKLLMFKMVTWQLLRIEASAQANSSCNAINAPLRLITSNGKSRISVKKSTADGSVLGGRIQVILDDILWIATLPQIRSAITFYDHIMNIVKAASKKVPTLYHTECIEIKPPVVKSPPSIPVSAIFRNFDFDRTSYHVYVGKIDLHLCDDNQTSDGYPEDWDIICGALQVTLLRLSVDFYPANNAISDRSDWIRYDNANHCATWVHKILQFHLRKLCTELDASAQSRIVDLWPELMSQNCVIRIYDVIVQCVTDMNSKKEALFNLFMSDRKLNITARGDYPVFHLEFTSFYHPTLPSNITHLLLGPFFFVVDQRTIRWLLFIIDDIKYALQISSAMPEASKIPKTYLRINLFMPKIIIPLKDSFVSDTRFARRIVISMSTLLATNYETVSGDESNSFFKSISSNTIDFIDHVGLLVSTEKLKEFVLQLNQNSCENVDEAERIWINTSPVRINTDFAEEISNTPLLGDVAFHALLSVKPVKVSMALQPMSKIRIAVDHFQFLQIMRLISCISTFVDQLVNDQKFFSANRSNGNGPAIEMICFLDEAELNIILPIQPVPTPYDLKETVLQSPATSSDGNNLKYKNE</sequence>
<protein>
    <submittedName>
        <fullName evidence="1">Chorein_N domain-containing protein</fullName>
    </submittedName>
</protein>